<evidence type="ECO:0000313" key="2">
    <source>
        <dbReference type="EMBL" id="CAD72199.1"/>
    </source>
</evidence>
<proteinExistence type="predicted"/>
<dbReference type="AlphaFoldDB" id="Q7UX13"/>
<protein>
    <submittedName>
        <fullName evidence="2">Uncharacterized protein</fullName>
    </submittedName>
</protein>
<evidence type="ECO:0000313" key="3">
    <source>
        <dbReference type="Proteomes" id="UP000001025"/>
    </source>
</evidence>
<name>Q7UX13_RHOBA</name>
<dbReference type="EMBL" id="BX294135">
    <property type="protein sequence ID" value="CAD72199.1"/>
    <property type="molecule type" value="Genomic_DNA"/>
</dbReference>
<feature type="compositionally biased region" description="Basic and acidic residues" evidence="1">
    <location>
        <begin position="58"/>
        <end position="78"/>
    </location>
</feature>
<feature type="region of interest" description="Disordered" evidence="1">
    <location>
        <begin position="55"/>
        <end position="86"/>
    </location>
</feature>
<gene>
    <name evidence="2" type="ordered locus">RB1633</name>
</gene>
<dbReference type="Proteomes" id="UP000001025">
    <property type="component" value="Chromosome"/>
</dbReference>
<sequence length="86" mass="9642">MPKSSASNRGESLVKEGFSSEFMCRDSRGAGRDFSPHTLTRRPCFREESRRPFLVSQRHHESDASRGETVRCGKDVGLERTNGPVS</sequence>
<dbReference type="KEGG" id="rba:RB1633"/>
<dbReference type="EnsemblBacteria" id="CAD72199">
    <property type="protein sequence ID" value="CAD72199"/>
    <property type="gene ID" value="RB1633"/>
</dbReference>
<keyword evidence="3" id="KW-1185">Reference proteome</keyword>
<evidence type="ECO:0000256" key="1">
    <source>
        <dbReference type="SAM" id="MobiDB-lite"/>
    </source>
</evidence>
<organism evidence="2 3">
    <name type="scientific">Rhodopirellula baltica (strain DSM 10527 / NCIMB 13988 / SH1)</name>
    <dbReference type="NCBI Taxonomy" id="243090"/>
    <lineage>
        <taxon>Bacteria</taxon>
        <taxon>Pseudomonadati</taxon>
        <taxon>Planctomycetota</taxon>
        <taxon>Planctomycetia</taxon>
        <taxon>Pirellulales</taxon>
        <taxon>Pirellulaceae</taxon>
        <taxon>Rhodopirellula</taxon>
    </lineage>
</organism>
<dbReference type="HOGENOM" id="CLU_2495777_0_0_0"/>
<accession>Q7UX13</accession>
<reference evidence="2 3" key="1">
    <citation type="journal article" date="2003" name="Proc. Natl. Acad. Sci. U.S.A.">
        <title>Complete genome sequence of the marine planctomycete Pirellula sp. strain 1.</title>
        <authorList>
            <person name="Gloeckner F.O."/>
            <person name="Kube M."/>
            <person name="Bauer M."/>
            <person name="Teeling H."/>
            <person name="Lombardot T."/>
            <person name="Ludwig W."/>
            <person name="Gade D."/>
            <person name="Beck A."/>
            <person name="Borzym K."/>
            <person name="Heitmann K."/>
            <person name="Rabus R."/>
            <person name="Schlesner H."/>
            <person name="Amann R."/>
            <person name="Reinhardt R."/>
        </authorList>
    </citation>
    <scope>NUCLEOTIDE SEQUENCE [LARGE SCALE GENOMIC DNA]</scope>
    <source>
        <strain evidence="3">DSM 10527 / NCIMB 13988 / SH1</strain>
    </source>
</reference>
<dbReference type="InParanoid" id="Q7UX13"/>